<reference evidence="2 3" key="1">
    <citation type="submission" date="2016-10" db="EMBL/GenBank/DDBJ databases">
        <authorList>
            <person name="Varghese N."/>
            <person name="Submissions S."/>
        </authorList>
    </citation>
    <scope>NUCLEOTIDE SEQUENCE [LARGE SCALE GENOMIC DNA]</scope>
    <source>
        <strain evidence="2 3">CGMCC 1.10941</strain>
    </source>
</reference>
<comment type="caution">
    <text evidence="2">The sequence shown here is derived from an EMBL/GenBank/DDBJ whole genome shotgun (WGS) entry which is preliminary data.</text>
</comment>
<name>A0ABY0R2B8_9FLAO</name>
<accession>A0ABY0R2B8</accession>
<feature type="region of interest" description="Disordered" evidence="1">
    <location>
        <begin position="109"/>
        <end position="130"/>
    </location>
</feature>
<evidence type="ECO:0000256" key="1">
    <source>
        <dbReference type="SAM" id="MobiDB-lite"/>
    </source>
</evidence>
<evidence type="ECO:0000313" key="2">
    <source>
        <dbReference type="EMBL" id="SDM28100.1"/>
    </source>
</evidence>
<evidence type="ECO:0000313" key="3">
    <source>
        <dbReference type="Proteomes" id="UP000199242"/>
    </source>
</evidence>
<dbReference type="Proteomes" id="UP000199242">
    <property type="component" value="Unassembled WGS sequence"/>
</dbReference>
<keyword evidence="3" id="KW-1185">Reference proteome</keyword>
<gene>
    <name evidence="2" type="ORF">SAMN05216273_1201</name>
</gene>
<dbReference type="RefSeq" id="WP_089745319.1">
    <property type="nucleotide sequence ID" value="NZ_FNHD01000020.1"/>
</dbReference>
<feature type="compositionally biased region" description="Basic and acidic residues" evidence="1">
    <location>
        <begin position="117"/>
        <end position="130"/>
    </location>
</feature>
<dbReference type="EMBL" id="FNHD01000020">
    <property type="protein sequence ID" value="SDM28100.1"/>
    <property type="molecule type" value="Genomic_DNA"/>
</dbReference>
<proteinExistence type="predicted"/>
<protein>
    <submittedName>
        <fullName evidence="2">Uncharacterized protein</fullName>
    </submittedName>
</protein>
<organism evidence="2 3">
    <name type="scientific">Chryseobacterium taihuense</name>
    <dbReference type="NCBI Taxonomy" id="1141221"/>
    <lineage>
        <taxon>Bacteria</taxon>
        <taxon>Pseudomonadati</taxon>
        <taxon>Bacteroidota</taxon>
        <taxon>Flavobacteriia</taxon>
        <taxon>Flavobacteriales</taxon>
        <taxon>Weeksellaceae</taxon>
        <taxon>Chryseobacterium group</taxon>
        <taxon>Chryseobacterium</taxon>
    </lineage>
</organism>
<sequence length="246" mass="26940">MNTPVKKSVSETGHAKNAANFQSLISFCSGFGTAYNPSKASLSTEQLQLLLQNAQNVLEAVRVAKTSFDNATNNRKSAFSSLKTLATKIVNAYSVSGSDQLGINNMKSTNKKLQGTSKKEQPAEGDEAVKKISTSQQSYDKIIEHFAAMIEILVQSPDYNPNEIDLKVTSLQAKLSDLQLRNTELVAAYTEYSNAMLNRNQVLYNALSGLVQTAKEVKQYVKSVFGTTSPQYKQVSGIEFKSYKIG</sequence>